<comment type="caution">
    <text evidence="1">The sequence shown here is derived from an EMBL/GenBank/DDBJ whole genome shotgun (WGS) entry which is preliminary data.</text>
</comment>
<sequence>MLVSKYAPEEFNQEDQDEEIYDSDKEFDTRNNKVLPINILLNKLQVDNAHLHDILHSFGYFYRIWQKYSD</sequence>
<accession>A0A8H3M8T5</accession>
<evidence type="ECO:0000313" key="1">
    <source>
        <dbReference type="EMBL" id="GES98594.1"/>
    </source>
</evidence>
<evidence type="ECO:0000313" key="2">
    <source>
        <dbReference type="Proteomes" id="UP000615446"/>
    </source>
</evidence>
<reference evidence="1" key="1">
    <citation type="submission" date="2019-10" db="EMBL/GenBank/DDBJ databases">
        <title>Conservation and host-specific expression of non-tandemly repeated heterogenous ribosome RNA gene in arbuscular mycorrhizal fungi.</title>
        <authorList>
            <person name="Maeda T."/>
            <person name="Kobayashi Y."/>
            <person name="Nakagawa T."/>
            <person name="Ezawa T."/>
            <person name="Yamaguchi K."/>
            <person name="Bino T."/>
            <person name="Nishimoto Y."/>
            <person name="Shigenobu S."/>
            <person name="Kawaguchi M."/>
        </authorList>
    </citation>
    <scope>NUCLEOTIDE SEQUENCE</scope>
    <source>
        <strain evidence="1">HR1</strain>
    </source>
</reference>
<proteinExistence type="predicted"/>
<protein>
    <submittedName>
        <fullName evidence="1">Uncharacterized protein</fullName>
    </submittedName>
</protein>
<dbReference type="AlphaFoldDB" id="A0A8H3M8T5"/>
<gene>
    <name evidence="1" type="ORF">RCL2_002513200</name>
</gene>
<organism evidence="1 2">
    <name type="scientific">Rhizophagus clarus</name>
    <dbReference type="NCBI Taxonomy" id="94130"/>
    <lineage>
        <taxon>Eukaryota</taxon>
        <taxon>Fungi</taxon>
        <taxon>Fungi incertae sedis</taxon>
        <taxon>Mucoromycota</taxon>
        <taxon>Glomeromycotina</taxon>
        <taxon>Glomeromycetes</taxon>
        <taxon>Glomerales</taxon>
        <taxon>Glomeraceae</taxon>
        <taxon>Rhizophagus</taxon>
    </lineage>
</organism>
<name>A0A8H3M8T5_9GLOM</name>
<dbReference type="Proteomes" id="UP000615446">
    <property type="component" value="Unassembled WGS sequence"/>
</dbReference>
<dbReference type="EMBL" id="BLAL01000274">
    <property type="protein sequence ID" value="GES98594.1"/>
    <property type="molecule type" value="Genomic_DNA"/>
</dbReference>